<feature type="region of interest" description="Disordered" evidence="1">
    <location>
        <begin position="443"/>
        <end position="472"/>
    </location>
</feature>
<evidence type="ECO:0008006" key="4">
    <source>
        <dbReference type="Google" id="ProtNLM"/>
    </source>
</evidence>
<protein>
    <recommendedName>
        <fullName evidence="4">Arrestin-like N-terminal domain-containing protein</fullName>
    </recommendedName>
</protein>
<name>A0A550CHE8_9AGAR</name>
<dbReference type="Proteomes" id="UP000320762">
    <property type="component" value="Unassembled WGS sequence"/>
</dbReference>
<dbReference type="OrthoDB" id="3162660at2759"/>
<accession>A0A550CHE8</accession>
<sequence length="472" mass="50340">MPASLSSSHGPAPGDMQLPPYHPRRRPRTAAAPHTSTSHSHPHSLTSTRAPTEHTIALDDGSVVLHLRSSARSAKSLPTYFEKESVVGALHVRAGRLEGVHGITATVTGRVHTGSRPEDALTFLSESVSLFARPPGPSRRVSVANIVRPSTSNGAHGRRPSTSAAAPLAGLPAGPAQESPSTTAIRTFPLCISLPREVALDGHRVKPPETFIEKRTAVSVQYELTVTLSRGMLRSDTQISTFIAYVPSTRPSAPSLVRQLAQEQHLPVPGPADDPQGWVTLAAGIIKGKVFKARKVELQCTLSLAKPLAYTRGSAMPVSITILSRDAQALDLLAAPAALSLRLRRRVRYWAAPSARPREVAWSEATEDVASATWWPDTTPAPGGVRRLAGEISLPRDLTPTGGVHTFSVSYAVVLFPFDAAGFVAKRPDAVLSEAVEITTMHHRGHGTHQHAPQPPAYGSRHARSASGGYEL</sequence>
<evidence type="ECO:0000256" key="1">
    <source>
        <dbReference type="SAM" id="MobiDB-lite"/>
    </source>
</evidence>
<dbReference type="EMBL" id="VDMD01000007">
    <property type="protein sequence ID" value="TRM64222.1"/>
    <property type="molecule type" value="Genomic_DNA"/>
</dbReference>
<feature type="region of interest" description="Disordered" evidence="1">
    <location>
        <begin position="1"/>
        <end position="49"/>
    </location>
</feature>
<gene>
    <name evidence="2" type="ORF">BD626DRAFT_249145</name>
</gene>
<keyword evidence="3" id="KW-1185">Reference proteome</keyword>
<proteinExistence type="predicted"/>
<feature type="compositionally biased region" description="Low complexity" evidence="1">
    <location>
        <begin position="164"/>
        <end position="176"/>
    </location>
</feature>
<dbReference type="Gene3D" id="2.60.40.640">
    <property type="match status" value="1"/>
</dbReference>
<reference evidence="2 3" key="1">
    <citation type="journal article" date="2019" name="New Phytol.">
        <title>Comparative genomics reveals unique wood-decay strategies and fruiting body development in the Schizophyllaceae.</title>
        <authorList>
            <person name="Almasi E."/>
            <person name="Sahu N."/>
            <person name="Krizsan K."/>
            <person name="Balint B."/>
            <person name="Kovacs G.M."/>
            <person name="Kiss B."/>
            <person name="Cseklye J."/>
            <person name="Drula E."/>
            <person name="Henrissat B."/>
            <person name="Nagy I."/>
            <person name="Chovatia M."/>
            <person name="Adam C."/>
            <person name="LaButti K."/>
            <person name="Lipzen A."/>
            <person name="Riley R."/>
            <person name="Grigoriev I.V."/>
            <person name="Nagy L.G."/>
        </authorList>
    </citation>
    <scope>NUCLEOTIDE SEQUENCE [LARGE SCALE GENOMIC DNA]</scope>
    <source>
        <strain evidence="2 3">NL-1724</strain>
    </source>
</reference>
<evidence type="ECO:0000313" key="3">
    <source>
        <dbReference type="Proteomes" id="UP000320762"/>
    </source>
</evidence>
<feature type="region of interest" description="Disordered" evidence="1">
    <location>
        <begin position="149"/>
        <end position="181"/>
    </location>
</feature>
<feature type="compositionally biased region" description="Low complexity" evidence="1">
    <location>
        <begin position="29"/>
        <end position="49"/>
    </location>
</feature>
<organism evidence="2 3">
    <name type="scientific">Schizophyllum amplum</name>
    <dbReference type="NCBI Taxonomy" id="97359"/>
    <lineage>
        <taxon>Eukaryota</taxon>
        <taxon>Fungi</taxon>
        <taxon>Dikarya</taxon>
        <taxon>Basidiomycota</taxon>
        <taxon>Agaricomycotina</taxon>
        <taxon>Agaricomycetes</taxon>
        <taxon>Agaricomycetidae</taxon>
        <taxon>Agaricales</taxon>
        <taxon>Schizophyllaceae</taxon>
        <taxon>Schizophyllum</taxon>
    </lineage>
</organism>
<dbReference type="InterPro" id="IPR014752">
    <property type="entry name" value="Arrestin-like_C"/>
</dbReference>
<comment type="caution">
    <text evidence="2">The sequence shown here is derived from an EMBL/GenBank/DDBJ whole genome shotgun (WGS) entry which is preliminary data.</text>
</comment>
<evidence type="ECO:0000313" key="2">
    <source>
        <dbReference type="EMBL" id="TRM64222.1"/>
    </source>
</evidence>
<dbReference type="AlphaFoldDB" id="A0A550CHE8"/>